<dbReference type="Pfam" id="PF17967">
    <property type="entry name" value="Pullulanase_N2"/>
    <property type="match status" value="1"/>
</dbReference>
<dbReference type="SUPFAM" id="SSF81296">
    <property type="entry name" value="E set domains"/>
    <property type="match status" value="2"/>
</dbReference>
<dbReference type="InterPro" id="IPR024561">
    <property type="entry name" value="Pullul_strch_C"/>
</dbReference>
<comment type="similarity">
    <text evidence="1">Belongs to the glycosyl hydrolase 13 family.</text>
</comment>
<dbReference type="NCBIfam" id="TIGR02103">
    <property type="entry name" value="pullul_strch"/>
    <property type="match status" value="1"/>
</dbReference>
<dbReference type="CDD" id="cd11341">
    <property type="entry name" value="AmyAc_Pullulanase_LD-like"/>
    <property type="match status" value="1"/>
</dbReference>
<dbReference type="Gene3D" id="2.60.40.10">
    <property type="entry name" value="Immunoglobulins"/>
    <property type="match status" value="1"/>
</dbReference>
<reference evidence="6 7" key="1">
    <citation type="submission" date="2017-10" db="EMBL/GenBank/DDBJ databases">
        <title>Whole genome sequencing of Pseudoxanthomonas broegbernensis DSM 12573(T).</title>
        <authorList>
            <person name="Kumar S."/>
            <person name="Bansal K."/>
            <person name="Kaur A."/>
            <person name="Patil P."/>
            <person name="Sharma S."/>
            <person name="Patil P.B."/>
        </authorList>
    </citation>
    <scope>NUCLEOTIDE SEQUENCE [LARGE SCALE GENOMIC DNA]</scope>
    <source>
        <strain evidence="6 7">DSM 12573</strain>
    </source>
</reference>
<dbReference type="InterPro" id="IPR011839">
    <property type="entry name" value="Pullul_strch"/>
</dbReference>
<feature type="domain" description="Pullulanase N2" evidence="5">
    <location>
        <begin position="31"/>
        <end position="148"/>
    </location>
</feature>
<dbReference type="GO" id="GO:0051060">
    <property type="term" value="F:pullulanase activity"/>
    <property type="evidence" value="ECO:0007669"/>
    <property type="project" value="InterPro"/>
</dbReference>
<dbReference type="CDD" id="cd02860">
    <property type="entry name" value="E_set_Pullulanase"/>
    <property type="match status" value="1"/>
</dbReference>
<proteinExistence type="inferred from homology"/>
<dbReference type="InterPro" id="IPR017853">
    <property type="entry name" value="GH"/>
</dbReference>
<dbReference type="Gene3D" id="2.60.40.1130">
    <property type="entry name" value="Rab geranylgeranyltransferase alpha-subunit, insert domain"/>
    <property type="match status" value="1"/>
</dbReference>
<dbReference type="PANTHER" id="PTHR43002">
    <property type="entry name" value="GLYCOGEN DEBRANCHING ENZYME"/>
    <property type="match status" value="1"/>
</dbReference>
<evidence type="ECO:0000256" key="2">
    <source>
        <dbReference type="ARBA" id="ARBA00023295"/>
    </source>
</evidence>
<protein>
    <submittedName>
        <fullName evidence="6">Alpha-1,6-glucosidase</fullName>
    </submittedName>
</protein>
<comment type="caution">
    <text evidence="6">The sequence shown here is derived from an EMBL/GenBank/DDBJ whole genome shotgun (WGS) entry which is preliminary data.</text>
</comment>
<dbReference type="GO" id="GO:0005975">
    <property type="term" value="P:carbohydrate metabolic process"/>
    <property type="evidence" value="ECO:0007669"/>
    <property type="project" value="InterPro"/>
</dbReference>
<dbReference type="Pfam" id="PF02922">
    <property type="entry name" value="CBM_48"/>
    <property type="match status" value="1"/>
</dbReference>
<dbReference type="InterPro" id="IPR013780">
    <property type="entry name" value="Glyco_hydro_b"/>
</dbReference>
<accession>A0A7V8GQB3</accession>
<dbReference type="Proteomes" id="UP000462066">
    <property type="component" value="Unassembled WGS sequence"/>
</dbReference>
<feature type="domain" description="Glycoside hydrolase family 13 N-terminal" evidence="3">
    <location>
        <begin position="159"/>
        <end position="243"/>
    </location>
</feature>
<evidence type="ECO:0000256" key="1">
    <source>
        <dbReference type="ARBA" id="ARBA00008061"/>
    </source>
</evidence>
<dbReference type="InterPro" id="IPR014756">
    <property type="entry name" value="Ig_E-set"/>
</dbReference>
<dbReference type="SUPFAM" id="SSF51445">
    <property type="entry name" value="(Trans)glycosidases"/>
    <property type="match status" value="1"/>
</dbReference>
<keyword evidence="2" id="KW-0378">Hydrolase</keyword>
<organism evidence="6 7">
    <name type="scientific">Pseudoxanthomonas broegbernensis</name>
    <dbReference type="NCBI Taxonomy" id="83619"/>
    <lineage>
        <taxon>Bacteria</taxon>
        <taxon>Pseudomonadati</taxon>
        <taxon>Pseudomonadota</taxon>
        <taxon>Gammaproteobacteria</taxon>
        <taxon>Lysobacterales</taxon>
        <taxon>Lysobacteraceae</taxon>
        <taxon>Pseudoxanthomonas</taxon>
    </lineage>
</organism>
<evidence type="ECO:0000259" key="5">
    <source>
        <dbReference type="Pfam" id="PF17967"/>
    </source>
</evidence>
<gene>
    <name evidence="6" type="ORF">B1992_01840</name>
</gene>
<dbReference type="Gene3D" id="3.20.20.80">
    <property type="entry name" value="Glycosidases"/>
    <property type="match status" value="1"/>
</dbReference>
<evidence type="ECO:0000313" key="7">
    <source>
        <dbReference type="Proteomes" id="UP000462066"/>
    </source>
</evidence>
<name>A0A7V8GQB3_9GAMM</name>
<keyword evidence="7" id="KW-1185">Reference proteome</keyword>
<dbReference type="Gene3D" id="2.60.40.1180">
    <property type="entry name" value="Golgi alpha-mannosidase II"/>
    <property type="match status" value="1"/>
</dbReference>
<dbReference type="AlphaFoldDB" id="A0A7V8GQB3"/>
<sequence length="897" mass="96326">MAMAGAAPPPLADCDAGFQAVLAADAHAPAQARALWLDRRTLLWPGAGNGPAHRYRLYHAPHGGIRAEPGRPVAGATGAIALHAASFPADAAVARRFAHAGEGAILSHALDDGRLRELLRQALVLVREDPAGRVLEATALQHAGALDDLYAGAVDAPGLGAHPSAAGTAFGVWAPTARAVSVCLYEDDRSPATRREPLRLDPATGLWTSVLPGDLRGRYYTYLVDAYVRGVGLVRNRVTDPYAASLGADSRRSYVADLDDPALAPPGWDAAPRPAPLRAQADMSIYELHVRDFSIGDASVPPAHRGKYLAFTDARSAGMAHLRELARAGLTDLHLLPVYDFASVPEAACATPQVPEAAADSPAQQAAVMAQAARDCFNWGYDPFHFNAPEGSYASDPFDGAARIRQFRAMVMALHALGLRVGMDVVYNHTYAAGQDEASVLDRIVPGYYHRLDAAGNIERSTCCENTATEHAMMARLMIDSAEWWVRHYRIDSFRFDLMGQQPRAAMEALQRRVDAAAGRRVQLIGEGWNFGEVADGARFVQASQLSLAGSGIGTFSDRARDALRGGGPGDRGRDKVARQGWLNGLAYAPNDAADPALGRADLLRAADLVRVGLAGTLRDYVLATADGTARPLHAIDYNGQPAGYAAAPGEVVNYVENHDNETLYDLNAYRLPAGTPAAERVRVQVLGMTTTALSQGVAYFHAGVDTLRSKSMDRNSFDSGDWFNRMDWTYRDNFFGTGLPPASGNGQDWPWIAPRLADASIKPAPADIAFARDALRDLLRIRASSSLFRLRSAEEVSARLVFPNSGPAQNPLAIAGHLDGRGHPGAGFGQVLYLINAAPQAQVLELPSERGKRYVLHPVHRAPGAADHRPREQARFDSARGRFTVPPRTALVYVLE</sequence>
<keyword evidence="2" id="KW-0326">Glycosidase</keyword>
<evidence type="ECO:0000313" key="6">
    <source>
        <dbReference type="EMBL" id="KAF1688238.1"/>
    </source>
</evidence>
<feature type="domain" description="Alpha-1,6-glucosidases pullulanase-type C-terminal" evidence="4">
    <location>
        <begin position="731"/>
        <end position="895"/>
    </location>
</feature>
<dbReference type="InterPro" id="IPR040671">
    <property type="entry name" value="Pullulanase_N2"/>
</dbReference>
<evidence type="ECO:0000259" key="3">
    <source>
        <dbReference type="Pfam" id="PF02922"/>
    </source>
</evidence>
<evidence type="ECO:0000259" key="4">
    <source>
        <dbReference type="Pfam" id="PF11852"/>
    </source>
</evidence>
<dbReference type="EMBL" id="MWIP01000001">
    <property type="protein sequence ID" value="KAF1688238.1"/>
    <property type="molecule type" value="Genomic_DNA"/>
</dbReference>
<dbReference type="SUPFAM" id="SSF51011">
    <property type="entry name" value="Glycosyl hydrolase domain"/>
    <property type="match status" value="1"/>
</dbReference>
<dbReference type="InterPro" id="IPR004193">
    <property type="entry name" value="Glyco_hydro_13_N"/>
</dbReference>
<dbReference type="InterPro" id="IPR013783">
    <property type="entry name" value="Ig-like_fold"/>
</dbReference>
<dbReference type="Pfam" id="PF11852">
    <property type="entry name" value="Pullul_strch_C"/>
    <property type="match status" value="1"/>
</dbReference>